<dbReference type="Proteomes" id="UP000017836">
    <property type="component" value="Unassembled WGS sequence"/>
</dbReference>
<evidence type="ECO:0000313" key="1">
    <source>
        <dbReference type="EMBL" id="ERN04438.1"/>
    </source>
</evidence>
<proteinExistence type="predicted"/>
<sequence length="103" mass="11465">MLYLDPSSRRICTSRDVVFDETSSWRSAENLALPDTPYQTDKKAMLKVVALLQDADIGVTKHVAVKSQDTGLVREAEVNHELLLLAPMAKTPAPEELHPLVMH</sequence>
<reference evidence="2" key="1">
    <citation type="journal article" date="2013" name="Science">
        <title>The Amborella genome and the evolution of flowering plants.</title>
        <authorList>
            <consortium name="Amborella Genome Project"/>
        </authorList>
    </citation>
    <scope>NUCLEOTIDE SEQUENCE [LARGE SCALE GENOMIC DNA]</scope>
</reference>
<protein>
    <submittedName>
        <fullName evidence="1">Uncharacterized protein</fullName>
    </submittedName>
</protein>
<accession>W1P931</accession>
<organism evidence="1 2">
    <name type="scientific">Amborella trichopoda</name>
    <dbReference type="NCBI Taxonomy" id="13333"/>
    <lineage>
        <taxon>Eukaryota</taxon>
        <taxon>Viridiplantae</taxon>
        <taxon>Streptophyta</taxon>
        <taxon>Embryophyta</taxon>
        <taxon>Tracheophyta</taxon>
        <taxon>Spermatophyta</taxon>
        <taxon>Magnoliopsida</taxon>
        <taxon>Amborellales</taxon>
        <taxon>Amborellaceae</taxon>
        <taxon>Amborella</taxon>
    </lineage>
</organism>
<dbReference type="Gramene" id="ERN04438">
    <property type="protein sequence ID" value="ERN04438"/>
    <property type="gene ID" value="AMTR_s00133p00089140"/>
</dbReference>
<name>W1P931_AMBTC</name>
<keyword evidence="2" id="KW-1185">Reference proteome</keyword>
<evidence type="ECO:0000313" key="2">
    <source>
        <dbReference type="Proteomes" id="UP000017836"/>
    </source>
</evidence>
<dbReference type="HOGENOM" id="CLU_2267429_0_0_1"/>
<dbReference type="AlphaFoldDB" id="W1P931"/>
<dbReference type="EMBL" id="KI394265">
    <property type="protein sequence ID" value="ERN04438.1"/>
    <property type="molecule type" value="Genomic_DNA"/>
</dbReference>
<gene>
    <name evidence="1" type="ORF">AMTR_s00133p00089140</name>
</gene>